<evidence type="ECO:0000256" key="1">
    <source>
        <dbReference type="SAM" id="MobiDB-lite"/>
    </source>
</evidence>
<protein>
    <submittedName>
        <fullName evidence="3">Uncharacterized protein</fullName>
    </submittedName>
</protein>
<feature type="transmembrane region" description="Helical" evidence="2">
    <location>
        <begin position="59"/>
        <end position="81"/>
    </location>
</feature>
<evidence type="ECO:0000313" key="4">
    <source>
        <dbReference type="Proteomes" id="UP000815325"/>
    </source>
</evidence>
<accession>A0ABQ7GEA4</accession>
<gene>
    <name evidence="3" type="ORF">DUNSADRAFT_11018</name>
</gene>
<feature type="region of interest" description="Disordered" evidence="1">
    <location>
        <begin position="187"/>
        <end position="218"/>
    </location>
</feature>
<feature type="region of interest" description="Disordered" evidence="1">
    <location>
        <begin position="138"/>
        <end position="172"/>
    </location>
</feature>
<organism evidence="3 4">
    <name type="scientific">Dunaliella salina</name>
    <name type="common">Green alga</name>
    <name type="synonym">Protococcus salinus</name>
    <dbReference type="NCBI Taxonomy" id="3046"/>
    <lineage>
        <taxon>Eukaryota</taxon>
        <taxon>Viridiplantae</taxon>
        <taxon>Chlorophyta</taxon>
        <taxon>core chlorophytes</taxon>
        <taxon>Chlorophyceae</taxon>
        <taxon>CS clade</taxon>
        <taxon>Chlamydomonadales</taxon>
        <taxon>Dunaliellaceae</taxon>
        <taxon>Dunaliella</taxon>
    </lineage>
</organism>
<name>A0ABQ7GEA4_DUNSA</name>
<feature type="compositionally biased region" description="Polar residues" evidence="1">
    <location>
        <begin position="206"/>
        <end position="218"/>
    </location>
</feature>
<proteinExistence type="predicted"/>
<feature type="compositionally biased region" description="Polar residues" evidence="1">
    <location>
        <begin position="187"/>
        <end position="198"/>
    </location>
</feature>
<evidence type="ECO:0000313" key="3">
    <source>
        <dbReference type="EMBL" id="KAF5832938.1"/>
    </source>
</evidence>
<feature type="compositionally biased region" description="Polar residues" evidence="1">
    <location>
        <begin position="160"/>
        <end position="171"/>
    </location>
</feature>
<feature type="compositionally biased region" description="Basic and acidic residues" evidence="1">
    <location>
        <begin position="145"/>
        <end position="159"/>
    </location>
</feature>
<evidence type="ECO:0000256" key="2">
    <source>
        <dbReference type="SAM" id="Phobius"/>
    </source>
</evidence>
<keyword evidence="2" id="KW-0812">Transmembrane</keyword>
<reference evidence="3" key="1">
    <citation type="submission" date="2017-08" db="EMBL/GenBank/DDBJ databases">
        <authorList>
            <person name="Polle J.E."/>
            <person name="Barry K."/>
            <person name="Cushman J."/>
            <person name="Schmutz J."/>
            <person name="Tran D."/>
            <person name="Hathwaick L.T."/>
            <person name="Yim W.C."/>
            <person name="Jenkins J."/>
            <person name="Mckie-Krisberg Z.M."/>
            <person name="Prochnik S."/>
            <person name="Lindquist E."/>
            <person name="Dockter R.B."/>
            <person name="Adam C."/>
            <person name="Molina H."/>
            <person name="Bunkerborg J."/>
            <person name="Jin E."/>
            <person name="Buchheim M."/>
            <person name="Magnuson J."/>
        </authorList>
    </citation>
    <scope>NUCLEOTIDE SEQUENCE</scope>
    <source>
        <strain evidence="3">CCAP 19/18</strain>
    </source>
</reference>
<keyword evidence="2" id="KW-1133">Transmembrane helix</keyword>
<comment type="caution">
    <text evidence="3">The sequence shown here is derived from an EMBL/GenBank/DDBJ whole genome shotgun (WGS) entry which is preliminary data.</text>
</comment>
<sequence length="218" mass="24578">MSAVSAAGKELLRKRGSSCESLPLHINATSEDEMPANEDGEAPNEAVRYVSNETSRRNILFGFIPAVAIFTLVVLVSMQLLNMEQQKFQRMDKTINELKAQVRAAQNELAFVRKAKAWEESDAMTDMLNRLARAERNAQQFKQETNQHRKDLEQCRRDAGQQSGAEQNSRDAAQCRMELEQLQRATLQSHKDLQQSINEGGRCKQELQQLKSASGKPS</sequence>
<keyword evidence="4" id="KW-1185">Reference proteome</keyword>
<dbReference type="Proteomes" id="UP000815325">
    <property type="component" value="Unassembled WGS sequence"/>
</dbReference>
<keyword evidence="2" id="KW-0472">Membrane</keyword>
<dbReference type="EMBL" id="MU069840">
    <property type="protein sequence ID" value="KAF5832938.1"/>
    <property type="molecule type" value="Genomic_DNA"/>
</dbReference>